<reference evidence="2 3" key="1">
    <citation type="journal article" date="2011" name="J. Bacteriol.">
        <title>Genome sequence of strain IMCC3088, a proteorhodopsin-containing marine bacterium belonging to the OM60/NOR5 clade.</title>
        <authorList>
            <person name="Jang Y."/>
            <person name="Oh H.M."/>
            <person name="Kang I."/>
            <person name="Lee K."/>
            <person name="Yang S.J."/>
            <person name="Cho J.C."/>
        </authorList>
    </citation>
    <scope>NUCLEOTIDE SEQUENCE [LARGE SCALE GENOMIC DNA]</scope>
    <source>
        <strain evidence="2 3">IMCC3088</strain>
    </source>
</reference>
<dbReference type="AlphaFoldDB" id="F3L4P6"/>
<organism evidence="2 3">
    <name type="scientific">Aequoribacter fuscus</name>
    <dbReference type="NCBI Taxonomy" id="2518989"/>
    <lineage>
        <taxon>Bacteria</taxon>
        <taxon>Pseudomonadati</taxon>
        <taxon>Pseudomonadota</taxon>
        <taxon>Gammaproteobacteria</taxon>
        <taxon>Cellvibrionales</taxon>
        <taxon>Halieaceae</taxon>
        <taxon>Aequoribacter</taxon>
    </lineage>
</organism>
<dbReference type="OrthoDB" id="334507at2"/>
<dbReference type="InterPro" id="IPR000073">
    <property type="entry name" value="AB_hydrolase_1"/>
</dbReference>
<accession>F3L4P6</accession>
<dbReference type="GO" id="GO:0016787">
    <property type="term" value="F:hydrolase activity"/>
    <property type="evidence" value="ECO:0007669"/>
    <property type="project" value="UniProtKB-KW"/>
</dbReference>
<evidence type="ECO:0000259" key="1">
    <source>
        <dbReference type="Pfam" id="PF12697"/>
    </source>
</evidence>
<dbReference type="RefSeq" id="WP_009576805.1">
    <property type="nucleotide sequence ID" value="NZ_AEIG01000086.1"/>
</dbReference>
<gene>
    <name evidence="2" type="ORF">IMCC3088_2647</name>
</gene>
<proteinExistence type="predicted"/>
<evidence type="ECO:0000313" key="3">
    <source>
        <dbReference type="Proteomes" id="UP000005615"/>
    </source>
</evidence>
<dbReference type="PANTHER" id="PTHR43798">
    <property type="entry name" value="MONOACYLGLYCEROL LIPASE"/>
    <property type="match status" value="1"/>
</dbReference>
<dbReference type="EMBL" id="AEIG01000086">
    <property type="protein sequence ID" value="EGG28694.1"/>
    <property type="molecule type" value="Genomic_DNA"/>
</dbReference>
<comment type="caution">
    <text evidence="2">The sequence shown here is derived from an EMBL/GenBank/DDBJ whole genome shotgun (WGS) entry which is preliminary data.</text>
</comment>
<name>F3L4P6_9GAMM</name>
<sequence>MTNTVSGRYLEVSSRVTIHYTDHPAQNTERGVVVFVHGSGPGASGWSNFKFNVAAFQEAGFRCIVFDQPGYGLTSKPTDVDHTLDFFVENLVGLLDGLNIDKITLVGNSLGGAVSLGMALAHPQRVEKLILMAPGGIEERETYFQCVGIQEMVKFPMGSPEFTRDVLAELLTLLVHDPKHVTDELVQERWETLQIQNPHVLATMAIPNVTDQLHKIDCPVAVFWGTDDKFCPATGTQTILDNCPNVQAHLLNNCGHWVMVEYAEFFNRTCIDFLTHE</sequence>
<dbReference type="SUPFAM" id="SSF53474">
    <property type="entry name" value="alpha/beta-Hydrolases"/>
    <property type="match status" value="1"/>
</dbReference>
<dbReference type="InterPro" id="IPR050266">
    <property type="entry name" value="AB_hydrolase_sf"/>
</dbReference>
<keyword evidence="2" id="KW-0378">Hydrolase</keyword>
<dbReference type="Gene3D" id="3.40.50.1820">
    <property type="entry name" value="alpha/beta hydrolase"/>
    <property type="match status" value="1"/>
</dbReference>
<dbReference type="Pfam" id="PF12697">
    <property type="entry name" value="Abhydrolase_6"/>
    <property type="match status" value="1"/>
</dbReference>
<protein>
    <submittedName>
        <fullName evidence="2">2-hydroxy-6-oxo-6-phenylhexa-2,4-dienoate hydrolase</fullName>
    </submittedName>
</protein>
<dbReference type="PANTHER" id="PTHR43798:SF33">
    <property type="entry name" value="HYDROLASE, PUTATIVE (AFU_ORTHOLOGUE AFUA_2G14860)-RELATED"/>
    <property type="match status" value="1"/>
</dbReference>
<keyword evidence="3" id="KW-1185">Reference proteome</keyword>
<feature type="domain" description="AB hydrolase-1" evidence="1">
    <location>
        <begin position="33"/>
        <end position="267"/>
    </location>
</feature>
<dbReference type="eggNOG" id="COG2267">
    <property type="taxonomic scope" value="Bacteria"/>
</dbReference>
<dbReference type="GO" id="GO:0016020">
    <property type="term" value="C:membrane"/>
    <property type="evidence" value="ECO:0007669"/>
    <property type="project" value="TreeGrafter"/>
</dbReference>
<dbReference type="InterPro" id="IPR029058">
    <property type="entry name" value="AB_hydrolase_fold"/>
</dbReference>
<dbReference type="PRINTS" id="PR00111">
    <property type="entry name" value="ABHYDROLASE"/>
</dbReference>
<dbReference type="STRING" id="2518989.IMCC3088_2647"/>
<dbReference type="Proteomes" id="UP000005615">
    <property type="component" value="Unassembled WGS sequence"/>
</dbReference>
<evidence type="ECO:0000313" key="2">
    <source>
        <dbReference type="EMBL" id="EGG28694.1"/>
    </source>
</evidence>